<name>A0A086A4C4_9FLAO</name>
<evidence type="ECO:0000256" key="1">
    <source>
        <dbReference type="ARBA" id="ARBA00022723"/>
    </source>
</evidence>
<keyword evidence="1" id="KW-0479">Metal-binding</keyword>
<dbReference type="GO" id="GO:0008758">
    <property type="term" value="F:UDP-2,3-diacylglucosamine hydrolase activity"/>
    <property type="evidence" value="ECO:0007669"/>
    <property type="project" value="TreeGrafter"/>
</dbReference>
<gene>
    <name evidence="4" type="ORF">IW15_15095</name>
</gene>
<accession>A0A086A4C4</accession>
<dbReference type="InterPro" id="IPR029052">
    <property type="entry name" value="Metallo-depent_PP-like"/>
</dbReference>
<evidence type="ECO:0000259" key="3">
    <source>
        <dbReference type="Pfam" id="PF00149"/>
    </source>
</evidence>
<dbReference type="InterPro" id="IPR051158">
    <property type="entry name" value="Metallophosphoesterase_sf"/>
</dbReference>
<dbReference type="Pfam" id="PF00149">
    <property type="entry name" value="Metallophos"/>
    <property type="match status" value="1"/>
</dbReference>
<dbReference type="GO" id="GO:0016020">
    <property type="term" value="C:membrane"/>
    <property type="evidence" value="ECO:0007669"/>
    <property type="project" value="GOC"/>
</dbReference>
<proteinExistence type="predicted"/>
<evidence type="ECO:0000256" key="2">
    <source>
        <dbReference type="ARBA" id="ARBA00022801"/>
    </source>
</evidence>
<comment type="caution">
    <text evidence="4">The sequence shown here is derived from an EMBL/GenBank/DDBJ whole genome shotgun (WGS) entry which is preliminary data.</text>
</comment>
<reference evidence="4 5" key="1">
    <citation type="submission" date="2014-07" db="EMBL/GenBank/DDBJ databases">
        <title>Genome of Chryseobacterium soli DSM 19298.</title>
        <authorList>
            <person name="Stropko S.J."/>
            <person name="Pipes S.E."/>
            <person name="Newman J."/>
        </authorList>
    </citation>
    <scope>NUCLEOTIDE SEQUENCE [LARGE SCALE GENOMIC DNA]</scope>
    <source>
        <strain evidence="4 5">DSM 19298</strain>
    </source>
</reference>
<dbReference type="GO" id="GO:0009245">
    <property type="term" value="P:lipid A biosynthetic process"/>
    <property type="evidence" value="ECO:0007669"/>
    <property type="project" value="TreeGrafter"/>
</dbReference>
<keyword evidence="2" id="KW-0378">Hydrolase</keyword>
<dbReference type="PANTHER" id="PTHR31302">
    <property type="entry name" value="TRANSMEMBRANE PROTEIN WITH METALLOPHOSPHOESTERASE DOMAIN-RELATED"/>
    <property type="match status" value="1"/>
</dbReference>
<dbReference type="Proteomes" id="UP000028705">
    <property type="component" value="Unassembled WGS sequence"/>
</dbReference>
<dbReference type="PANTHER" id="PTHR31302:SF31">
    <property type="entry name" value="PHOSPHODIESTERASE YAEI"/>
    <property type="match status" value="1"/>
</dbReference>
<feature type="domain" description="Calcineurin-like phosphoesterase" evidence="3">
    <location>
        <begin position="54"/>
        <end position="218"/>
    </location>
</feature>
<keyword evidence="5" id="KW-1185">Reference proteome</keyword>
<dbReference type="EMBL" id="JPRH01000006">
    <property type="protein sequence ID" value="KFF11538.1"/>
    <property type="molecule type" value="Genomic_DNA"/>
</dbReference>
<evidence type="ECO:0000313" key="5">
    <source>
        <dbReference type="Proteomes" id="UP000028705"/>
    </source>
</evidence>
<dbReference type="STRING" id="445961.IW15_15095"/>
<dbReference type="InterPro" id="IPR004843">
    <property type="entry name" value="Calcineurin-like_PHP"/>
</dbReference>
<dbReference type="Gene3D" id="3.60.21.10">
    <property type="match status" value="1"/>
</dbReference>
<evidence type="ECO:0000313" key="4">
    <source>
        <dbReference type="EMBL" id="KFF11538.1"/>
    </source>
</evidence>
<dbReference type="SUPFAM" id="SSF56300">
    <property type="entry name" value="Metallo-dependent phosphatases"/>
    <property type="match status" value="1"/>
</dbReference>
<protein>
    <submittedName>
        <fullName evidence="4">Phosphoesterase</fullName>
    </submittedName>
</protein>
<organism evidence="4 5">
    <name type="scientific">Chryseobacterium soli</name>
    <dbReference type="NCBI Taxonomy" id="445961"/>
    <lineage>
        <taxon>Bacteria</taxon>
        <taxon>Pseudomonadati</taxon>
        <taxon>Bacteroidota</taxon>
        <taxon>Flavobacteriia</taxon>
        <taxon>Flavobacteriales</taxon>
        <taxon>Weeksellaceae</taxon>
        <taxon>Chryseobacterium group</taxon>
        <taxon>Chryseobacterium</taxon>
    </lineage>
</organism>
<dbReference type="eggNOG" id="COG1408">
    <property type="taxonomic scope" value="Bacteria"/>
</dbReference>
<dbReference type="OrthoDB" id="9780884at2"/>
<dbReference type="RefSeq" id="WP_034712685.1">
    <property type="nucleotide sequence ID" value="NZ_JPRH01000006.1"/>
</dbReference>
<sequence length="279" mass="31900">MNRKTFLKKILQLSILGSFPLLYSWQIEPFWIEFVQRKLPVKNLPEHLRGKILMQISDLHVGNRFDWNFLIESFQEAKQFNPDFVVYTGDFVNSGTASECNDLKTVMKHAVLGRLGTFGILGNHDYGENWKDLECAENISRIVENSGITIIKNNQEEIHGLNFIGFEDLWSPNFNPSEVMKDYDPSKANIVLCHNPDACDKAIWNGYQGWILSGHTHGGQCRIPGVITPVLPVKNKKYVSGEIDLQDGRMLYINRAVGHSFQVRFMVRPEITVFILTQG</sequence>
<dbReference type="GO" id="GO:0046872">
    <property type="term" value="F:metal ion binding"/>
    <property type="evidence" value="ECO:0007669"/>
    <property type="project" value="UniProtKB-KW"/>
</dbReference>
<dbReference type="AlphaFoldDB" id="A0A086A4C4"/>